<keyword evidence="4" id="KW-1015">Disulfide bond</keyword>
<dbReference type="GO" id="GO:0046872">
    <property type="term" value="F:metal ion binding"/>
    <property type="evidence" value="ECO:0007669"/>
    <property type="project" value="UniProtKB-KW"/>
</dbReference>
<comment type="caution">
    <text evidence="7">The sequence shown here is derived from an EMBL/GenBank/DDBJ whole genome shotgun (WGS) entry which is preliminary data.</text>
</comment>
<dbReference type="PROSITE" id="PS51257">
    <property type="entry name" value="PROKAR_LIPOPROTEIN"/>
    <property type="match status" value="1"/>
</dbReference>
<evidence type="ECO:0000256" key="2">
    <source>
        <dbReference type="ARBA" id="ARBA00023008"/>
    </source>
</evidence>
<keyword evidence="2 3" id="KW-0186">Copper</keyword>
<keyword evidence="3" id="KW-0479">Metal-binding</keyword>
<feature type="domain" description="Thioredoxin" evidence="6">
    <location>
        <begin position="77"/>
        <end position="245"/>
    </location>
</feature>
<feature type="binding site" evidence="3">
    <location>
        <position position="211"/>
    </location>
    <ligand>
        <name>Cu cation</name>
        <dbReference type="ChEBI" id="CHEBI:23378"/>
    </ligand>
</feature>
<dbReference type="Proteomes" id="UP000078295">
    <property type="component" value="Unassembled WGS sequence"/>
</dbReference>
<evidence type="ECO:0000313" key="7">
    <source>
        <dbReference type="EMBL" id="OAV23112.1"/>
    </source>
</evidence>
<sequence>MAKKRHINQEQIMKKLILASSIALLLGACQQTEQKADQTTHDGEVVSTEHAHEHAAHGDAHGHDGHGHGHHEHVELPVADTPAPALEESVYLVEGDWKDQDGNTFDLNSLTGQKQVVAFIYTSCKEVCPFMMRSMKNIQDKLPEEVRANTGFLVVSFDPERDTPAILKNFGEHYKADEHWTFLNGSDDDVRMLANTMNIRYQHAEGGMINHSNAIMVLDEYGKMIEQANGTSTAGEDAVVAALKQ</sequence>
<evidence type="ECO:0000259" key="6">
    <source>
        <dbReference type="PROSITE" id="PS51352"/>
    </source>
</evidence>
<proteinExistence type="inferred from homology"/>
<organism evidence="7 8">
    <name type="scientific">Moraxella catarrhalis</name>
    <name type="common">Branhamella catarrhalis</name>
    <dbReference type="NCBI Taxonomy" id="480"/>
    <lineage>
        <taxon>Bacteria</taxon>
        <taxon>Pseudomonadati</taxon>
        <taxon>Pseudomonadota</taxon>
        <taxon>Gammaproteobacteria</taxon>
        <taxon>Moraxellales</taxon>
        <taxon>Moraxellaceae</taxon>
        <taxon>Moraxella</taxon>
    </lineage>
</organism>
<feature type="binding site" evidence="3">
    <location>
        <position position="124"/>
    </location>
    <ligand>
        <name>Cu cation</name>
        <dbReference type="ChEBI" id="CHEBI:23378"/>
    </ligand>
</feature>
<dbReference type="Gene3D" id="3.40.30.10">
    <property type="entry name" value="Glutaredoxin"/>
    <property type="match status" value="1"/>
</dbReference>
<evidence type="ECO:0000256" key="4">
    <source>
        <dbReference type="PIRSR" id="PIRSR603782-2"/>
    </source>
</evidence>
<name>A0AB36DLK6_MORCA</name>
<evidence type="ECO:0000313" key="8">
    <source>
        <dbReference type="Proteomes" id="UP000078295"/>
    </source>
</evidence>
<dbReference type="SUPFAM" id="SSF52833">
    <property type="entry name" value="Thioredoxin-like"/>
    <property type="match status" value="1"/>
</dbReference>
<reference evidence="7 8" key="1">
    <citation type="journal article" date="2016" name="Genome Biol. Evol.">
        <title>Comparative Genomic Analyses of the Moraxella catarrhalis Serosensitive and Seroresistant Lineages Demonstrate Their Independent Evolution.</title>
        <authorList>
            <person name="Earl J.P."/>
            <person name="de Vries S.P."/>
            <person name="Ahmed A."/>
            <person name="Powell E."/>
            <person name="Schultz M.P."/>
            <person name="Hermans P.W."/>
            <person name="Hill D.J."/>
            <person name="Zhou Z."/>
            <person name="Constantinidou C.I."/>
            <person name="Hu F.Z."/>
            <person name="Bootsma H.J."/>
            <person name="Ehrlich G.D."/>
        </authorList>
    </citation>
    <scope>NUCLEOTIDE SEQUENCE [LARGE SCALE GENOMIC DNA]</scope>
    <source>
        <strain evidence="7 8">F23</strain>
    </source>
</reference>
<feature type="binding site" evidence="3">
    <location>
        <position position="128"/>
    </location>
    <ligand>
        <name>Cu cation</name>
        <dbReference type="ChEBI" id="CHEBI:23378"/>
    </ligand>
</feature>
<dbReference type="CDD" id="cd02968">
    <property type="entry name" value="SCO"/>
    <property type="match status" value="1"/>
</dbReference>
<dbReference type="AlphaFoldDB" id="A0AB36DLK6"/>
<dbReference type="PANTHER" id="PTHR12151">
    <property type="entry name" value="ELECTRON TRANSPORT PROTIN SCO1/SENC FAMILY MEMBER"/>
    <property type="match status" value="1"/>
</dbReference>
<evidence type="ECO:0000256" key="3">
    <source>
        <dbReference type="PIRSR" id="PIRSR603782-1"/>
    </source>
</evidence>
<gene>
    <name evidence="7" type="ORF">AO370_1770</name>
</gene>
<dbReference type="EMBL" id="LXHQ01000046">
    <property type="protein sequence ID" value="OAV23112.1"/>
    <property type="molecule type" value="Genomic_DNA"/>
</dbReference>
<dbReference type="Pfam" id="PF02630">
    <property type="entry name" value="SCO1-SenC"/>
    <property type="match status" value="1"/>
</dbReference>
<dbReference type="InterPro" id="IPR036249">
    <property type="entry name" value="Thioredoxin-like_sf"/>
</dbReference>
<evidence type="ECO:0000256" key="5">
    <source>
        <dbReference type="SAM" id="MobiDB-lite"/>
    </source>
</evidence>
<comment type="similarity">
    <text evidence="1">Belongs to the SCO1/2 family.</text>
</comment>
<accession>A0AB36DLK6</accession>
<dbReference type="InterPro" id="IPR003782">
    <property type="entry name" value="SCO1/SenC"/>
</dbReference>
<feature type="disulfide bond" description="Redox-active" evidence="4">
    <location>
        <begin position="124"/>
        <end position="128"/>
    </location>
</feature>
<feature type="region of interest" description="Disordered" evidence="5">
    <location>
        <begin position="47"/>
        <end position="72"/>
    </location>
</feature>
<evidence type="ECO:0000256" key="1">
    <source>
        <dbReference type="ARBA" id="ARBA00010996"/>
    </source>
</evidence>
<dbReference type="InterPro" id="IPR013766">
    <property type="entry name" value="Thioredoxin_domain"/>
</dbReference>
<protein>
    <submittedName>
        <fullName evidence="7">SCO1/SenC family protein</fullName>
    </submittedName>
</protein>
<dbReference type="PROSITE" id="PS51352">
    <property type="entry name" value="THIOREDOXIN_2"/>
    <property type="match status" value="1"/>
</dbReference>
<dbReference type="PANTHER" id="PTHR12151:SF25">
    <property type="entry name" value="LINALOOL DEHYDRATASE_ISOMERASE DOMAIN-CONTAINING PROTEIN"/>
    <property type="match status" value="1"/>
</dbReference>